<dbReference type="Pfam" id="PF03669">
    <property type="entry name" value="ASTER"/>
    <property type="match status" value="1"/>
</dbReference>
<keyword evidence="3" id="KW-1133">Transmembrane helix</keyword>
<evidence type="ECO:0000256" key="1">
    <source>
        <dbReference type="ARBA" id="ARBA00004370"/>
    </source>
</evidence>
<evidence type="ECO:0000256" key="2">
    <source>
        <dbReference type="ARBA" id="ARBA00022692"/>
    </source>
</evidence>
<dbReference type="InterPro" id="IPR005351">
    <property type="entry name" value="ASTER"/>
</dbReference>
<keyword evidence="4" id="KW-0472">Membrane</keyword>
<evidence type="ECO:0000256" key="5">
    <source>
        <dbReference type="SAM" id="MobiDB-lite"/>
    </source>
</evidence>
<comment type="caution">
    <text evidence="6">The sequence shown here is derived from an EMBL/GenBank/DDBJ whole genome shotgun (WGS) entry which is preliminary data.</text>
</comment>
<proteinExistence type="predicted"/>
<accession>A0AB34KJB4</accession>
<dbReference type="GO" id="GO:0044183">
    <property type="term" value="F:protein folding chaperone"/>
    <property type="evidence" value="ECO:0007669"/>
    <property type="project" value="InterPro"/>
</dbReference>
<protein>
    <submittedName>
        <fullName evidence="6">Uncharacterized protein</fullName>
    </submittedName>
</protein>
<evidence type="ECO:0000313" key="6">
    <source>
        <dbReference type="EMBL" id="KAL1583383.1"/>
    </source>
</evidence>
<keyword evidence="2" id="KW-0812">Transmembrane</keyword>
<comment type="subcellular location">
    <subcellularLocation>
        <location evidence="1">Membrane</location>
    </subcellularLocation>
</comment>
<dbReference type="PANTHER" id="PTHR28038:SF1">
    <property type="entry name" value="ADL329WP"/>
    <property type="match status" value="1"/>
</dbReference>
<feature type="region of interest" description="Disordered" evidence="5">
    <location>
        <begin position="1"/>
        <end position="29"/>
    </location>
</feature>
<reference evidence="6 7" key="1">
    <citation type="journal article" date="2020" name="Microbiol. Resour. Announc.">
        <title>Draft Genome Sequence of a Cladosporium Species Isolated from the Mesophotic Ascidian Didemnum maculosum.</title>
        <authorList>
            <person name="Gioti A."/>
            <person name="Siaperas R."/>
            <person name="Nikolaivits E."/>
            <person name="Le Goff G."/>
            <person name="Ouazzani J."/>
            <person name="Kotoulas G."/>
            <person name="Topakas E."/>
        </authorList>
    </citation>
    <scope>NUCLEOTIDE SEQUENCE [LARGE SCALE GENOMIC DNA]</scope>
    <source>
        <strain evidence="6 7">TM138-S3</strain>
    </source>
</reference>
<dbReference type="EMBL" id="JAAQHG020000036">
    <property type="protein sequence ID" value="KAL1583383.1"/>
    <property type="molecule type" value="Genomic_DNA"/>
</dbReference>
<evidence type="ECO:0000256" key="4">
    <source>
        <dbReference type="ARBA" id="ARBA00023136"/>
    </source>
</evidence>
<feature type="compositionally biased region" description="Basic and acidic residues" evidence="5">
    <location>
        <begin position="1"/>
        <end position="12"/>
    </location>
</feature>
<dbReference type="GeneID" id="96009473"/>
<dbReference type="GO" id="GO:0005789">
    <property type="term" value="C:endoplasmic reticulum membrane"/>
    <property type="evidence" value="ECO:0007669"/>
    <property type="project" value="InterPro"/>
</dbReference>
<sequence>MASKKDMRREELIVPYTEPPTDKDASDFQGTISSTLPMAAIFTRNKMIGWTAVIFAIQGWLGETPAQAAAATTPAYLQVGMAAMSLGVAYMPLFLPPSVGGAGSSSTGPAAPSAA</sequence>
<evidence type="ECO:0000313" key="7">
    <source>
        <dbReference type="Proteomes" id="UP000803884"/>
    </source>
</evidence>
<evidence type="ECO:0000256" key="3">
    <source>
        <dbReference type="ARBA" id="ARBA00022989"/>
    </source>
</evidence>
<gene>
    <name evidence="6" type="ORF">WHR41_08031</name>
</gene>
<dbReference type="AlphaFoldDB" id="A0AB34KJB4"/>
<keyword evidence="7" id="KW-1185">Reference proteome</keyword>
<dbReference type="PANTHER" id="PTHR28038">
    <property type="entry name" value="ADL329WP"/>
    <property type="match status" value="1"/>
</dbReference>
<dbReference type="RefSeq" id="XP_069226490.1">
    <property type="nucleotide sequence ID" value="XM_069376635.1"/>
</dbReference>
<organism evidence="6 7">
    <name type="scientific">Cladosporium halotolerans</name>
    <dbReference type="NCBI Taxonomy" id="1052096"/>
    <lineage>
        <taxon>Eukaryota</taxon>
        <taxon>Fungi</taxon>
        <taxon>Dikarya</taxon>
        <taxon>Ascomycota</taxon>
        <taxon>Pezizomycotina</taxon>
        <taxon>Dothideomycetes</taxon>
        <taxon>Dothideomycetidae</taxon>
        <taxon>Cladosporiales</taxon>
        <taxon>Cladosporiaceae</taxon>
        <taxon>Cladosporium</taxon>
    </lineage>
</organism>
<name>A0AB34KJB4_9PEZI</name>
<dbReference type="Proteomes" id="UP000803884">
    <property type="component" value="Unassembled WGS sequence"/>
</dbReference>
<dbReference type="GO" id="GO:0045048">
    <property type="term" value="P:protein insertion into ER membrane"/>
    <property type="evidence" value="ECO:0007669"/>
    <property type="project" value="InterPro"/>
</dbReference>